<protein>
    <submittedName>
        <fullName evidence="4">LuxR C-terminal-related transcriptional regulator</fullName>
    </submittedName>
</protein>
<dbReference type="GO" id="GO:0006355">
    <property type="term" value="P:regulation of DNA-templated transcription"/>
    <property type="evidence" value="ECO:0007669"/>
    <property type="project" value="InterPro"/>
</dbReference>
<evidence type="ECO:0000256" key="2">
    <source>
        <dbReference type="SAM" id="MobiDB-lite"/>
    </source>
</evidence>
<feature type="coiled-coil region" evidence="1">
    <location>
        <begin position="90"/>
        <end position="117"/>
    </location>
</feature>
<dbReference type="Gene3D" id="1.10.10.10">
    <property type="entry name" value="Winged helix-like DNA-binding domain superfamily/Winged helix DNA-binding domain"/>
    <property type="match status" value="1"/>
</dbReference>
<name>A0AB39TCI2_9ACTN</name>
<dbReference type="PANTHER" id="PTHR34293">
    <property type="entry name" value="HTH-TYPE TRANSCRIPTIONAL REGULATOR TRMBL2"/>
    <property type="match status" value="1"/>
</dbReference>
<evidence type="ECO:0000313" key="4">
    <source>
        <dbReference type="EMBL" id="XDQ76991.1"/>
    </source>
</evidence>
<dbReference type="GO" id="GO:0003677">
    <property type="term" value="F:DNA binding"/>
    <property type="evidence" value="ECO:0007669"/>
    <property type="project" value="InterPro"/>
</dbReference>
<accession>A0AB39TCI2</accession>
<dbReference type="InterPro" id="IPR016032">
    <property type="entry name" value="Sig_transdc_resp-reg_C-effctor"/>
</dbReference>
<dbReference type="InterPro" id="IPR051797">
    <property type="entry name" value="TrmB-like"/>
</dbReference>
<feature type="compositionally biased region" description="Basic residues" evidence="2">
    <location>
        <begin position="396"/>
        <end position="415"/>
    </location>
</feature>
<feature type="region of interest" description="Disordered" evidence="2">
    <location>
        <begin position="347"/>
        <end position="423"/>
    </location>
</feature>
<dbReference type="InterPro" id="IPR036388">
    <property type="entry name" value="WH-like_DNA-bd_sf"/>
</dbReference>
<dbReference type="Pfam" id="PF00196">
    <property type="entry name" value="GerE"/>
    <property type="match status" value="1"/>
</dbReference>
<dbReference type="CDD" id="cd06170">
    <property type="entry name" value="LuxR_C_like"/>
    <property type="match status" value="1"/>
</dbReference>
<dbReference type="EMBL" id="CP163445">
    <property type="protein sequence ID" value="XDQ76991.1"/>
    <property type="molecule type" value="Genomic_DNA"/>
</dbReference>
<dbReference type="SUPFAM" id="SSF46894">
    <property type="entry name" value="C-terminal effector domain of the bipartite response regulators"/>
    <property type="match status" value="1"/>
</dbReference>
<dbReference type="SMART" id="SM00421">
    <property type="entry name" value="HTH_LUXR"/>
    <property type="match status" value="1"/>
</dbReference>
<evidence type="ECO:0000256" key="1">
    <source>
        <dbReference type="SAM" id="Coils"/>
    </source>
</evidence>
<dbReference type="InterPro" id="IPR000792">
    <property type="entry name" value="Tscrpt_reg_LuxR_C"/>
</dbReference>
<feature type="domain" description="HTH luxR-type" evidence="3">
    <location>
        <begin position="290"/>
        <end position="339"/>
    </location>
</feature>
<reference evidence="4" key="1">
    <citation type="submission" date="2024-07" db="EMBL/GenBank/DDBJ databases">
        <authorList>
            <person name="Yu S.T."/>
        </authorList>
    </citation>
    <scope>NUCLEOTIDE SEQUENCE</scope>
    <source>
        <strain evidence="4">Y1</strain>
    </source>
</reference>
<sequence>MTSRPQEPQLSEEAQSLYHWALINDPVTAQARARAADETDLGEDACTAAFATLTGAGLLKEVRTARGTVWEAQSPQAAGAQHLAEREAALRTREDDLRGQEDDLRRERERLRGLREQYAALMPVYLHGRQLSHPHGMIDLLTDKIAVRAMLVEAVDAAREEVLVSKPGGAFPPAALREALPRDLALLASGLRMRNLYQHATRYDQPTRAHAEQLIAAGAEIRTLTEVLPQMIVIDRELAFLPAPGSGALVIREPSLLAFLIAAFERDWGNAAPFSVGPQAAHDVSEDLKQTIVQQLSNGLKDEAIARRLGVSLRTCRRHVSELLETLGATSRFQAGVITERLRAAMAARTEEAGPPAHAAAEAGPESEPGAGPGAGPGAQRCEQCGGALPAAAATGRRRRHCSPRCRSRAHRARQRPADPPRT</sequence>
<dbReference type="AlphaFoldDB" id="A0AB39TCI2"/>
<organism evidence="4">
    <name type="scientific">Streptomyces sp. Y1</name>
    <dbReference type="NCBI Taxonomy" id="3238634"/>
    <lineage>
        <taxon>Bacteria</taxon>
        <taxon>Bacillati</taxon>
        <taxon>Actinomycetota</taxon>
        <taxon>Actinomycetes</taxon>
        <taxon>Kitasatosporales</taxon>
        <taxon>Streptomycetaceae</taxon>
        <taxon>Streptomyces</taxon>
    </lineage>
</organism>
<dbReference type="RefSeq" id="WP_369182009.1">
    <property type="nucleotide sequence ID" value="NZ_CP163445.1"/>
</dbReference>
<dbReference type="PANTHER" id="PTHR34293:SF1">
    <property type="entry name" value="HTH-TYPE TRANSCRIPTIONAL REGULATOR TRMBL2"/>
    <property type="match status" value="1"/>
</dbReference>
<feature type="compositionally biased region" description="Low complexity" evidence="2">
    <location>
        <begin position="353"/>
        <end position="370"/>
    </location>
</feature>
<keyword evidence="1" id="KW-0175">Coiled coil</keyword>
<gene>
    <name evidence="4" type="ORF">AB2U05_00095</name>
</gene>
<evidence type="ECO:0000259" key="3">
    <source>
        <dbReference type="SMART" id="SM00421"/>
    </source>
</evidence>
<proteinExistence type="predicted"/>